<organism evidence="2">
    <name type="scientific">Zea mays</name>
    <name type="common">Maize</name>
    <dbReference type="NCBI Taxonomy" id="4577"/>
    <lineage>
        <taxon>Eukaryota</taxon>
        <taxon>Viridiplantae</taxon>
        <taxon>Streptophyta</taxon>
        <taxon>Embryophyta</taxon>
        <taxon>Tracheophyta</taxon>
        <taxon>Spermatophyta</taxon>
        <taxon>Magnoliopsida</taxon>
        <taxon>Liliopsida</taxon>
        <taxon>Poales</taxon>
        <taxon>Poaceae</taxon>
        <taxon>PACMAD clade</taxon>
        <taxon>Panicoideae</taxon>
        <taxon>Andropogonodae</taxon>
        <taxon>Andropogoneae</taxon>
        <taxon>Tripsacinae</taxon>
        <taxon>Zea</taxon>
    </lineage>
</organism>
<dbReference type="InterPro" id="IPR050550">
    <property type="entry name" value="SEC23_SEC24_subfamily"/>
</dbReference>
<dbReference type="GO" id="GO:0006886">
    <property type="term" value="P:intracellular protein transport"/>
    <property type="evidence" value="ECO:0007669"/>
    <property type="project" value="InterPro"/>
</dbReference>
<dbReference type="InterPro" id="IPR006895">
    <property type="entry name" value="Znf_Sec23_Sec24"/>
</dbReference>
<dbReference type="GO" id="GO:0006888">
    <property type="term" value="P:endoplasmic reticulum to Golgi vesicle-mediated transport"/>
    <property type="evidence" value="ECO:0007669"/>
    <property type="project" value="InterPro"/>
</dbReference>
<protein>
    <submittedName>
        <fullName evidence="2">Sec23/sec24 transport family protein</fullName>
    </submittedName>
</protein>
<dbReference type="Gene3D" id="2.30.30.380">
    <property type="entry name" value="Zn-finger domain of Sec23/24"/>
    <property type="match status" value="1"/>
</dbReference>
<dbReference type="Gene3D" id="2.60.40.1670">
    <property type="entry name" value="beta-sandwich domain of Sec23/24"/>
    <property type="match status" value="1"/>
</dbReference>
<gene>
    <name evidence="2" type="ORF">ZEAMMB73_Zm00001d010141</name>
</gene>
<name>A0A1D6FPE1_MAIZE</name>
<accession>A0A1D6FPE1</accession>
<dbReference type="EMBL" id="CM000784">
    <property type="protein sequence ID" value="AQK93495.1"/>
    <property type="molecule type" value="Genomic_DNA"/>
</dbReference>
<dbReference type="GO" id="GO:0008270">
    <property type="term" value="F:zinc ion binding"/>
    <property type="evidence" value="ECO:0007669"/>
    <property type="project" value="InterPro"/>
</dbReference>
<dbReference type="PANTHER" id="PTHR13803:SF17">
    <property type="entry name" value="PROTEIN TRANSPORT PROTEIN SEC24"/>
    <property type="match status" value="1"/>
</dbReference>
<dbReference type="Pfam" id="PF04810">
    <property type="entry name" value="zf-Sec23_Sec24"/>
    <property type="match status" value="1"/>
</dbReference>
<reference evidence="2" key="1">
    <citation type="submission" date="2015-12" db="EMBL/GenBank/DDBJ databases">
        <title>Update maize B73 reference genome by single molecule sequencing technologies.</title>
        <authorList>
            <consortium name="Maize Genome Sequencing Project"/>
            <person name="Ware D."/>
        </authorList>
    </citation>
    <scope>NUCLEOTIDE SEQUENCE</scope>
    <source>
        <tissue evidence="2">Seedling</tissue>
    </source>
</reference>
<feature type="domain" description="Zinc finger Sec23/Sec24-type" evidence="1">
    <location>
        <begin position="51"/>
        <end position="84"/>
    </location>
</feature>
<dbReference type="InterPro" id="IPR036174">
    <property type="entry name" value="Znf_Sec23_Sec24_sf"/>
</dbReference>
<dbReference type="PANTHER" id="PTHR13803">
    <property type="entry name" value="SEC24-RELATED PROTEIN"/>
    <property type="match status" value="1"/>
</dbReference>
<sequence>MAVRATVSRFPATPEALESCAVQWGVAVTPFAAADEHGQPPTTGAGGDRVPRCEHCWAYLSSHCDLERWGWTCALCGTLNGFDDEAERRFQRPDVEYMQWMRQRAEETVCRRCLSMWPQWISHVLKSSWNSSRVRFLRP</sequence>
<evidence type="ECO:0000313" key="2">
    <source>
        <dbReference type="EMBL" id="AQK93495.1"/>
    </source>
</evidence>
<dbReference type="SUPFAM" id="SSF82919">
    <property type="entry name" value="Zn-finger domain of Sec23/24"/>
    <property type="match status" value="1"/>
</dbReference>
<dbReference type="GO" id="GO:0030127">
    <property type="term" value="C:COPII vesicle coat"/>
    <property type="evidence" value="ECO:0007669"/>
    <property type="project" value="InterPro"/>
</dbReference>
<dbReference type="AlphaFoldDB" id="A0A1D6FPE1"/>
<evidence type="ECO:0000259" key="1">
    <source>
        <dbReference type="Pfam" id="PF04810"/>
    </source>
</evidence>
<proteinExistence type="predicted"/>